<dbReference type="InterPro" id="IPR027417">
    <property type="entry name" value="P-loop_NTPase"/>
</dbReference>
<dbReference type="InterPro" id="IPR017871">
    <property type="entry name" value="ABC_transporter-like_CS"/>
</dbReference>
<protein>
    <submittedName>
        <fullName evidence="11">ATP-binding cassette domain-containing protein</fullName>
    </submittedName>
</protein>
<dbReference type="PROSITE" id="PS51012">
    <property type="entry name" value="ABC_TM2"/>
    <property type="match status" value="1"/>
</dbReference>
<feature type="transmembrane region" description="Helical" evidence="8">
    <location>
        <begin position="1019"/>
        <end position="1041"/>
    </location>
</feature>
<feature type="transmembrane region" description="Helical" evidence="8">
    <location>
        <begin position="1048"/>
        <end position="1068"/>
    </location>
</feature>
<feature type="compositionally biased region" description="Low complexity" evidence="7">
    <location>
        <begin position="587"/>
        <end position="598"/>
    </location>
</feature>
<feature type="domain" description="ABC transporter" evidence="9">
    <location>
        <begin position="278"/>
        <end position="508"/>
    </location>
</feature>
<evidence type="ECO:0000256" key="2">
    <source>
        <dbReference type="ARBA" id="ARBA00022692"/>
    </source>
</evidence>
<dbReference type="Gene3D" id="3.40.1710.10">
    <property type="entry name" value="abc type-2 transporter like domain"/>
    <property type="match status" value="1"/>
</dbReference>
<organism evidence="11 12">
    <name type="scientific">Plastorhodobacter daqingensis</name>
    <dbReference type="NCBI Taxonomy" id="1387281"/>
    <lineage>
        <taxon>Bacteria</taxon>
        <taxon>Pseudomonadati</taxon>
        <taxon>Pseudomonadota</taxon>
        <taxon>Alphaproteobacteria</taxon>
        <taxon>Rhodobacterales</taxon>
        <taxon>Paracoccaceae</taxon>
        <taxon>Plastorhodobacter</taxon>
    </lineage>
</organism>
<evidence type="ECO:0000313" key="11">
    <source>
        <dbReference type="EMBL" id="MFC7704617.1"/>
    </source>
</evidence>
<dbReference type="SUPFAM" id="SSF52540">
    <property type="entry name" value="P-loop containing nucleoside triphosphate hydrolases"/>
    <property type="match status" value="2"/>
</dbReference>
<dbReference type="RefSeq" id="WP_377403134.1">
    <property type="nucleotide sequence ID" value="NZ_JBHTFQ010000005.1"/>
</dbReference>
<evidence type="ECO:0000256" key="4">
    <source>
        <dbReference type="ARBA" id="ARBA00022840"/>
    </source>
</evidence>
<evidence type="ECO:0000259" key="9">
    <source>
        <dbReference type="PROSITE" id="PS50893"/>
    </source>
</evidence>
<dbReference type="Pfam" id="PF12698">
    <property type="entry name" value="ABC2_membrane_3"/>
    <property type="match status" value="1"/>
</dbReference>
<dbReference type="SMART" id="SM00382">
    <property type="entry name" value="AAA"/>
    <property type="match status" value="2"/>
</dbReference>
<comment type="caution">
    <text evidence="11">The sequence shown here is derived from an EMBL/GenBank/DDBJ whole genome shotgun (WGS) entry which is preliminary data.</text>
</comment>
<sequence length="1135" mass="119299">MTGTASAPGAASVASVSALVLRYGKTTALQDVTLDLPAGRMVGLIGPDGVGKSSLLSLLAGARRLQEGEVQVLGGDMRDKAHRARLCPRIAYMPQGLGRNLYPTLSVEENLHFFGALFGHDRAEREHRITDLLAATGMSAFRARPAAKLSGGMKQKLGLCCALIHDPDFLILDEPTTGVDPLSRRQFWDLIDTIRSARPGMSVVTATAYMEEAARFDWLVAMNAGRVLATGTPADLLARTGAADLDAAFIALLPEEDRGGDTAMVIPPRDPAPRDIAIEAESLTQRFGDFVAVDNVSFRIPRGEIFGFLGSNGCGKTTTMKMLTGLLEPSEGRARLFGQPVDASDMAVRRRVGFMSQAFSLYSELTVRQNLDLHARLFAMAPAAIPARIAEMIARFDLAEVTEALPEALPLGIRQRLSLAVAMIHGPEILILDEPTSGVDPVARNAFWRILAELSRKDGVTIFVSTHFMNEAEWCDRISLMHAGRVLITDTADAIMRARGCTTLEDAFIDCLEEAMGDTGPSTPRRPAAVTPGPHRGPDAVQNPTTGSSLAAAPAPDPEHGPEHGPAAHAGAATDPAIPPAPGPDPGGAALPAPGTPDEPATEPTAKPAIEPTQDAEGRPAARPGALPATTADPGPGADAAGDARPDPASDATSGPASDPASGPAHDRAVGRATAPLSGLIPYPANDPPSGPVPDTGSAPGSRPVSDPLSDPRATLSPAAPRASTPSARRVAAANAASVASASGSPSSTPPAPPAGKAVSGFSLRRLLSYSRLETLQLRRDPIRLTMALIGSLLLMVVIGFGINMDVEDLSFAVLDRDQTTTSRDYIQDIAGSRYFNEHPPLSGYADMDARMRSGELSLVIEIPPGFAADIARGRDVQVGAWFDGAMPMRANTVQGYVQGMHADWVLRKARETYGAAATAGSFELVSRYRYNPDVRSIVAMVPAVILLLLLMIPAILTTLSVAREKELGSIINFYVTPVTRLEFLIGKQLPYVALGMLNFFLMMAMAVFFFGVPFSGSFAGLTLAALVYVGATTALGLLVSVFIASQVAALFATALLTMIPAVSYSGLIDPVSSLSGLGRAIGEVYPTTWFVVAARGAFSKAFGLADLVHPILAMGLAVPVILGIAALSLRKQAR</sequence>
<keyword evidence="4 11" id="KW-0067">ATP-binding</keyword>
<evidence type="ECO:0000256" key="6">
    <source>
        <dbReference type="ARBA" id="ARBA00023136"/>
    </source>
</evidence>
<feature type="domain" description="ABC transporter" evidence="9">
    <location>
        <begin position="11"/>
        <end position="249"/>
    </location>
</feature>
<keyword evidence="3" id="KW-0547">Nucleotide-binding</keyword>
<feature type="compositionally biased region" description="Low complexity" evidence="7">
    <location>
        <begin position="619"/>
        <end position="641"/>
    </location>
</feature>
<feature type="region of interest" description="Disordered" evidence="7">
    <location>
        <begin position="515"/>
        <end position="732"/>
    </location>
</feature>
<keyword evidence="6 8" id="KW-0472">Membrane</keyword>
<feature type="compositionally biased region" description="Low complexity" evidence="7">
    <location>
        <begin position="712"/>
        <end position="732"/>
    </location>
</feature>
<name>A0ABW2UN05_9RHOB</name>
<feature type="transmembrane region" description="Helical" evidence="8">
    <location>
        <begin position="993"/>
        <end position="1013"/>
    </location>
</feature>
<dbReference type="PANTHER" id="PTHR43038:SF4">
    <property type="entry name" value="RIBOSOME-ASSOCIATED ATPASE"/>
    <property type="match status" value="1"/>
</dbReference>
<dbReference type="InterPro" id="IPR047817">
    <property type="entry name" value="ABC2_TM_bact-type"/>
</dbReference>
<dbReference type="PANTHER" id="PTHR43038">
    <property type="entry name" value="ATP-BINDING CASSETTE, SUB-FAMILY H, MEMBER 1"/>
    <property type="match status" value="1"/>
</dbReference>
<feature type="transmembrane region" description="Helical" evidence="8">
    <location>
        <begin position="785"/>
        <end position="803"/>
    </location>
</feature>
<evidence type="ECO:0000256" key="3">
    <source>
        <dbReference type="ARBA" id="ARBA00022741"/>
    </source>
</evidence>
<dbReference type="InterPro" id="IPR013525">
    <property type="entry name" value="ABC2_TM"/>
</dbReference>
<gene>
    <name evidence="11" type="ORF">ACFQXB_10475</name>
</gene>
<feature type="transmembrane region" description="Helical" evidence="8">
    <location>
        <begin position="938"/>
        <end position="962"/>
    </location>
</feature>
<keyword evidence="5 8" id="KW-1133">Transmembrane helix</keyword>
<comment type="subcellular location">
    <subcellularLocation>
        <location evidence="1">Membrane</location>
        <topology evidence="1">Multi-pass membrane protein</topology>
    </subcellularLocation>
</comment>
<evidence type="ECO:0000256" key="8">
    <source>
        <dbReference type="SAM" id="Phobius"/>
    </source>
</evidence>
<dbReference type="EMBL" id="JBHTFQ010000005">
    <property type="protein sequence ID" value="MFC7704617.1"/>
    <property type="molecule type" value="Genomic_DNA"/>
</dbReference>
<feature type="transmembrane region" description="Helical" evidence="8">
    <location>
        <begin position="1108"/>
        <end position="1130"/>
    </location>
</feature>
<dbReference type="InterPro" id="IPR003593">
    <property type="entry name" value="AAA+_ATPase"/>
</dbReference>
<keyword evidence="12" id="KW-1185">Reference proteome</keyword>
<evidence type="ECO:0000256" key="5">
    <source>
        <dbReference type="ARBA" id="ARBA00022989"/>
    </source>
</evidence>
<evidence type="ECO:0000256" key="1">
    <source>
        <dbReference type="ARBA" id="ARBA00004141"/>
    </source>
</evidence>
<proteinExistence type="predicted"/>
<feature type="compositionally biased region" description="Low complexity" evidence="7">
    <location>
        <begin position="564"/>
        <end position="576"/>
    </location>
</feature>
<evidence type="ECO:0000313" key="12">
    <source>
        <dbReference type="Proteomes" id="UP001596516"/>
    </source>
</evidence>
<accession>A0ABW2UN05</accession>
<dbReference type="CDD" id="cd03230">
    <property type="entry name" value="ABC_DR_subfamily_A"/>
    <property type="match status" value="2"/>
</dbReference>
<dbReference type="PROSITE" id="PS00211">
    <property type="entry name" value="ABC_TRANSPORTER_1"/>
    <property type="match status" value="1"/>
</dbReference>
<evidence type="ECO:0000259" key="10">
    <source>
        <dbReference type="PROSITE" id="PS51012"/>
    </source>
</evidence>
<evidence type="ECO:0000256" key="7">
    <source>
        <dbReference type="SAM" id="MobiDB-lite"/>
    </source>
</evidence>
<dbReference type="Gene3D" id="3.40.50.300">
    <property type="entry name" value="P-loop containing nucleotide triphosphate hydrolases"/>
    <property type="match status" value="2"/>
</dbReference>
<dbReference type="GO" id="GO:0005524">
    <property type="term" value="F:ATP binding"/>
    <property type="evidence" value="ECO:0007669"/>
    <property type="project" value="UniProtKB-KW"/>
</dbReference>
<feature type="domain" description="ABC transmembrane type-2" evidence="10">
    <location>
        <begin position="903"/>
        <end position="1133"/>
    </location>
</feature>
<dbReference type="InterPro" id="IPR003439">
    <property type="entry name" value="ABC_transporter-like_ATP-bd"/>
</dbReference>
<keyword evidence="2 8" id="KW-0812">Transmembrane</keyword>
<dbReference type="Proteomes" id="UP001596516">
    <property type="component" value="Unassembled WGS sequence"/>
</dbReference>
<dbReference type="PROSITE" id="PS50893">
    <property type="entry name" value="ABC_TRANSPORTER_2"/>
    <property type="match status" value="2"/>
</dbReference>
<reference evidence="12" key="1">
    <citation type="journal article" date="2019" name="Int. J. Syst. Evol. Microbiol.">
        <title>The Global Catalogue of Microorganisms (GCM) 10K type strain sequencing project: providing services to taxonomists for standard genome sequencing and annotation.</title>
        <authorList>
            <consortium name="The Broad Institute Genomics Platform"/>
            <consortium name="The Broad Institute Genome Sequencing Center for Infectious Disease"/>
            <person name="Wu L."/>
            <person name="Ma J."/>
        </authorList>
    </citation>
    <scope>NUCLEOTIDE SEQUENCE [LARGE SCALE GENOMIC DNA]</scope>
    <source>
        <strain evidence="12">CGMCC 1.12750</strain>
    </source>
</reference>
<dbReference type="Pfam" id="PF00005">
    <property type="entry name" value="ABC_tran"/>
    <property type="match status" value="2"/>
</dbReference>